<comment type="subcellular location">
    <subcellularLocation>
        <location evidence="1 17">Cytoplasm</location>
    </subcellularLocation>
</comment>
<evidence type="ECO:0000256" key="17">
    <source>
        <dbReference type="HAMAP-Rule" id="MF_01113"/>
    </source>
</evidence>
<dbReference type="Proteomes" id="UP000003250">
    <property type="component" value="Unassembled WGS sequence"/>
</dbReference>
<protein>
    <recommendedName>
        <fullName evidence="17">DNA polymerase IV</fullName>
        <shortName evidence="17">Pol IV</shortName>
        <ecNumber evidence="17">2.7.7.7</ecNumber>
    </recommendedName>
</protein>
<dbReference type="InterPro" id="IPR022880">
    <property type="entry name" value="DNApol_IV"/>
</dbReference>
<dbReference type="FunFam" id="3.30.1490.100:FF:000004">
    <property type="entry name" value="DNA polymerase IV"/>
    <property type="match status" value="1"/>
</dbReference>
<feature type="active site" evidence="17">
    <location>
        <position position="163"/>
    </location>
</feature>
<evidence type="ECO:0000256" key="10">
    <source>
        <dbReference type="ARBA" id="ARBA00022763"/>
    </source>
</evidence>
<feature type="region of interest" description="Disordered" evidence="18">
    <location>
        <begin position="443"/>
        <end position="469"/>
    </location>
</feature>
<evidence type="ECO:0000256" key="12">
    <source>
        <dbReference type="ARBA" id="ARBA00022932"/>
    </source>
</evidence>
<dbReference type="NCBIfam" id="NF002751">
    <property type="entry name" value="PRK02794.1"/>
    <property type="match status" value="1"/>
</dbReference>
<dbReference type="EC" id="2.7.7.7" evidence="17"/>
<dbReference type="PATRIC" id="fig|1107882.3.peg.4166"/>
<evidence type="ECO:0000256" key="5">
    <source>
        <dbReference type="ARBA" id="ARBA00022490"/>
    </source>
</evidence>
<dbReference type="InterPro" id="IPR036775">
    <property type="entry name" value="DNA_pol_Y-fam_lit_finger_sf"/>
</dbReference>
<dbReference type="InterPro" id="IPR001126">
    <property type="entry name" value="UmuC"/>
</dbReference>
<evidence type="ECO:0000256" key="8">
    <source>
        <dbReference type="ARBA" id="ARBA00022705"/>
    </source>
</evidence>
<dbReference type="GO" id="GO:0003887">
    <property type="term" value="F:DNA-directed DNA polymerase activity"/>
    <property type="evidence" value="ECO:0007669"/>
    <property type="project" value="UniProtKB-UniRule"/>
</dbReference>
<dbReference type="NCBIfam" id="NF002677">
    <property type="entry name" value="PRK02406.1"/>
    <property type="match status" value="1"/>
</dbReference>
<organism evidence="20 21">
    <name type="scientific">Mesorhizobium alhagi CCNWXJ12-2</name>
    <dbReference type="NCBI Taxonomy" id="1107882"/>
    <lineage>
        <taxon>Bacteria</taxon>
        <taxon>Pseudomonadati</taxon>
        <taxon>Pseudomonadota</taxon>
        <taxon>Alphaproteobacteria</taxon>
        <taxon>Hyphomicrobiales</taxon>
        <taxon>Phyllobacteriaceae</taxon>
        <taxon>Allomesorhizobium</taxon>
    </lineage>
</organism>
<comment type="subunit">
    <text evidence="3 17">Monomer.</text>
</comment>
<dbReference type="FunFam" id="3.40.1170.60:FF:000001">
    <property type="entry name" value="DNA polymerase IV"/>
    <property type="match status" value="1"/>
</dbReference>
<dbReference type="GO" id="GO:0006261">
    <property type="term" value="P:DNA-templated DNA replication"/>
    <property type="evidence" value="ECO:0007669"/>
    <property type="project" value="UniProtKB-UniRule"/>
</dbReference>
<keyword evidence="6 17" id="KW-0808">Transferase</keyword>
<keyword evidence="12 17" id="KW-0239">DNA-directed DNA polymerase</keyword>
<keyword evidence="13 17" id="KW-0238">DNA-binding</keyword>
<dbReference type="GO" id="GO:0006281">
    <property type="term" value="P:DNA repair"/>
    <property type="evidence" value="ECO:0007669"/>
    <property type="project" value="UniProtKB-UniRule"/>
</dbReference>
<dbReference type="Pfam" id="PF00817">
    <property type="entry name" value="IMS"/>
    <property type="match status" value="1"/>
</dbReference>
<evidence type="ECO:0000256" key="6">
    <source>
        <dbReference type="ARBA" id="ARBA00022679"/>
    </source>
</evidence>
<evidence type="ECO:0000256" key="2">
    <source>
        <dbReference type="ARBA" id="ARBA00010945"/>
    </source>
</evidence>
<name>H0HVR0_9HYPH</name>
<evidence type="ECO:0000256" key="1">
    <source>
        <dbReference type="ARBA" id="ARBA00004496"/>
    </source>
</evidence>
<evidence type="ECO:0000256" key="11">
    <source>
        <dbReference type="ARBA" id="ARBA00022842"/>
    </source>
</evidence>
<comment type="function">
    <text evidence="15 17">Poorly processive, error-prone DNA polymerase involved in untargeted mutagenesis. Copies undamaged DNA at stalled replication forks, which arise in vivo from mismatched or misaligned primer ends. These misaligned primers can be extended by PolIV. Exhibits no 3'-5' exonuclease (proofreading) activity. May be involved in translesional synthesis, in conjunction with the beta clamp from PolIII.</text>
</comment>
<dbReference type="CDD" id="cd03586">
    <property type="entry name" value="PolY_Pol_IV_kappa"/>
    <property type="match status" value="1"/>
</dbReference>
<evidence type="ECO:0000256" key="7">
    <source>
        <dbReference type="ARBA" id="ARBA00022695"/>
    </source>
</evidence>
<dbReference type="InterPro" id="IPR043128">
    <property type="entry name" value="Rev_trsase/Diguanyl_cyclase"/>
</dbReference>
<dbReference type="InterPro" id="IPR017961">
    <property type="entry name" value="DNA_pol_Y-fam_little_finger"/>
</dbReference>
<dbReference type="PANTHER" id="PTHR11076">
    <property type="entry name" value="DNA REPAIR POLYMERASE UMUC / TRANSFERASE FAMILY MEMBER"/>
    <property type="match status" value="1"/>
</dbReference>
<evidence type="ECO:0000256" key="3">
    <source>
        <dbReference type="ARBA" id="ARBA00011245"/>
    </source>
</evidence>
<dbReference type="GO" id="GO:0003684">
    <property type="term" value="F:damaged DNA binding"/>
    <property type="evidence" value="ECO:0007669"/>
    <property type="project" value="InterPro"/>
</dbReference>
<evidence type="ECO:0000256" key="13">
    <source>
        <dbReference type="ARBA" id="ARBA00023125"/>
    </source>
</evidence>
<dbReference type="InterPro" id="IPR050116">
    <property type="entry name" value="DNA_polymerase-Y"/>
</dbReference>
<keyword evidence="21" id="KW-1185">Reference proteome</keyword>
<evidence type="ECO:0000256" key="16">
    <source>
        <dbReference type="ARBA" id="ARBA00049244"/>
    </source>
</evidence>
<keyword evidence="7 17" id="KW-0548">Nucleotidyltransferase</keyword>
<feature type="binding site" evidence="17">
    <location>
        <position position="162"/>
    </location>
    <ligand>
        <name>Mg(2+)</name>
        <dbReference type="ChEBI" id="CHEBI:18420"/>
    </ligand>
</feature>
<dbReference type="HAMAP" id="MF_01113">
    <property type="entry name" value="DNApol_IV"/>
    <property type="match status" value="1"/>
</dbReference>
<comment type="similarity">
    <text evidence="2 17">Belongs to the DNA polymerase type-Y family.</text>
</comment>
<dbReference type="PROSITE" id="PS50173">
    <property type="entry name" value="UMUC"/>
    <property type="match status" value="1"/>
</dbReference>
<keyword evidence="8 17" id="KW-0235">DNA replication</keyword>
<gene>
    <name evidence="17" type="primary">dinB</name>
    <name evidence="20" type="ORF">MAXJ12_21339</name>
</gene>
<keyword evidence="11 17" id="KW-0460">Magnesium</keyword>
<evidence type="ECO:0000256" key="14">
    <source>
        <dbReference type="ARBA" id="ARBA00023204"/>
    </source>
</evidence>
<dbReference type="Gene3D" id="3.30.1490.100">
    <property type="entry name" value="DNA polymerase, Y-family, little finger domain"/>
    <property type="match status" value="1"/>
</dbReference>
<dbReference type="GO" id="GO:0005829">
    <property type="term" value="C:cytosol"/>
    <property type="evidence" value="ECO:0007669"/>
    <property type="project" value="TreeGrafter"/>
</dbReference>
<evidence type="ECO:0000256" key="15">
    <source>
        <dbReference type="ARBA" id="ARBA00025589"/>
    </source>
</evidence>
<sequence>MPAGVSYPTICDVPHMFAAMTLPVNDPMHGFCRDCLAPQPRATTRCASCGSPRLARHPELYSLEIAHIDCDAFYAAVEKRDNPALKDRPVIIGGGKRGVVSTCCYIARIHGVRSAMPMFKALEACPEAVVVKPDMEKYVRVGREVREMMLALTPLVEPISIDEAFLDLAGTARLHGRPPALVLAGFAAAVEGEIGITVSAGLSYCKFLAKVASDFRKPRGFSVIGEAEAVGFLAEQPVTLIWGVGKAFAATLERDGIRLIGQLQRLERGELMRRYGAMGDRLFHLSRGMDERRVHPEQDAKSVSAETTFDTDLASPTDLVPILRALSEKVSARLKKAGIAGRTVVLKLKTQDFKLRTRNRQLGDPTRLADRIFQTGLQLLEKETDGTKYRLLGIGVSDLSGSEKADPPDLVDVQSRKRAMAEGAIDALCEKFGGRAVETGYTFGRGHRGRPTGPEEDDEPEVRHPWGRI</sequence>
<dbReference type="AlphaFoldDB" id="H0HVR0"/>
<feature type="site" description="Substrate discrimination" evidence="17">
    <location>
        <position position="74"/>
    </location>
</feature>
<keyword evidence="5 17" id="KW-0963">Cytoplasm</keyword>
<dbReference type="Gene3D" id="3.30.70.270">
    <property type="match status" value="1"/>
</dbReference>
<dbReference type="GO" id="GO:0042276">
    <property type="term" value="P:error-prone translesion synthesis"/>
    <property type="evidence" value="ECO:0007669"/>
    <property type="project" value="TreeGrafter"/>
</dbReference>
<dbReference type="EMBL" id="AHAM01000175">
    <property type="protein sequence ID" value="EHK55182.1"/>
    <property type="molecule type" value="Genomic_DNA"/>
</dbReference>
<dbReference type="GO" id="GO:0009432">
    <property type="term" value="P:SOS response"/>
    <property type="evidence" value="ECO:0007669"/>
    <property type="project" value="TreeGrafter"/>
</dbReference>
<keyword evidence="9 17" id="KW-0479">Metal-binding</keyword>
<dbReference type="SUPFAM" id="SSF100879">
    <property type="entry name" value="Lesion bypass DNA polymerase (Y-family), little finger domain"/>
    <property type="match status" value="1"/>
</dbReference>
<reference evidence="20 21" key="1">
    <citation type="journal article" date="2012" name="J. Bacteriol.">
        <title>Draft Genome Sequence of Mesorhizobium alhagi CCNWXJ12-2T, a Novel Salt-Resistant Species Isolated from the Desert of Northwestern China.</title>
        <authorList>
            <person name="Zhou M."/>
            <person name="Chen W."/>
            <person name="Chen H."/>
            <person name="Wei G."/>
        </authorList>
    </citation>
    <scope>NUCLEOTIDE SEQUENCE [LARGE SCALE GENOMIC DNA]</scope>
    <source>
        <strain evidence="20 21">CCNWXJ12-2</strain>
    </source>
</reference>
<dbReference type="PANTHER" id="PTHR11076:SF33">
    <property type="entry name" value="DNA POLYMERASE KAPPA"/>
    <property type="match status" value="1"/>
</dbReference>
<feature type="domain" description="UmuC" evidence="19">
    <location>
        <begin position="65"/>
        <end position="245"/>
    </location>
</feature>
<dbReference type="SUPFAM" id="SSF56672">
    <property type="entry name" value="DNA/RNA polymerases"/>
    <property type="match status" value="1"/>
</dbReference>
<dbReference type="Gene3D" id="3.40.1170.60">
    <property type="match status" value="1"/>
</dbReference>
<comment type="catalytic activity">
    <reaction evidence="16 17">
        <text>DNA(n) + a 2'-deoxyribonucleoside 5'-triphosphate = DNA(n+1) + diphosphate</text>
        <dbReference type="Rhea" id="RHEA:22508"/>
        <dbReference type="Rhea" id="RHEA-COMP:17339"/>
        <dbReference type="Rhea" id="RHEA-COMP:17340"/>
        <dbReference type="ChEBI" id="CHEBI:33019"/>
        <dbReference type="ChEBI" id="CHEBI:61560"/>
        <dbReference type="ChEBI" id="CHEBI:173112"/>
        <dbReference type="EC" id="2.7.7.7"/>
    </reaction>
</comment>
<evidence type="ECO:0000259" key="19">
    <source>
        <dbReference type="PROSITE" id="PS50173"/>
    </source>
</evidence>
<dbReference type="Pfam" id="PF11799">
    <property type="entry name" value="IMS_C"/>
    <property type="match status" value="1"/>
</dbReference>
<evidence type="ECO:0000256" key="18">
    <source>
        <dbReference type="SAM" id="MobiDB-lite"/>
    </source>
</evidence>
<evidence type="ECO:0000256" key="4">
    <source>
        <dbReference type="ARBA" id="ARBA00022457"/>
    </source>
</evidence>
<dbReference type="Gene3D" id="1.10.150.20">
    <property type="entry name" value="5' to 3' exonuclease, C-terminal subdomain"/>
    <property type="match status" value="1"/>
</dbReference>
<proteinExistence type="inferred from homology"/>
<keyword evidence="14 17" id="KW-0234">DNA repair</keyword>
<dbReference type="GO" id="GO:0000287">
    <property type="term" value="F:magnesium ion binding"/>
    <property type="evidence" value="ECO:0007669"/>
    <property type="project" value="UniProtKB-UniRule"/>
</dbReference>
<feature type="binding site" evidence="17">
    <location>
        <position position="69"/>
    </location>
    <ligand>
        <name>Mg(2+)</name>
        <dbReference type="ChEBI" id="CHEBI:18420"/>
    </ligand>
</feature>
<evidence type="ECO:0000256" key="9">
    <source>
        <dbReference type="ARBA" id="ARBA00022723"/>
    </source>
</evidence>
<dbReference type="InterPro" id="IPR043502">
    <property type="entry name" value="DNA/RNA_pol_sf"/>
</dbReference>
<keyword evidence="4 17" id="KW-0515">Mutator protein</keyword>
<accession>H0HVR0</accession>
<evidence type="ECO:0000313" key="21">
    <source>
        <dbReference type="Proteomes" id="UP000003250"/>
    </source>
</evidence>
<comment type="cofactor">
    <cofactor evidence="17">
        <name>Mg(2+)</name>
        <dbReference type="ChEBI" id="CHEBI:18420"/>
    </cofactor>
    <text evidence="17">Binds 2 magnesium ions per subunit.</text>
</comment>
<evidence type="ECO:0000313" key="20">
    <source>
        <dbReference type="EMBL" id="EHK55182.1"/>
    </source>
</evidence>
<keyword evidence="10 17" id="KW-0227">DNA damage</keyword>